<comment type="caution">
    <text evidence="2">The sequence shown here is derived from an EMBL/GenBank/DDBJ whole genome shotgun (WGS) entry which is preliminary data.</text>
</comment>
<protein>
    <submittedName>
        <fullName evidence="2">Uncharacterized protein</fullName>
    </submittedName>
</protein>
<organism evidence="2 3">
    <name type="scientific">Carnegiea gigantea</name>
    <dbReference type="NCBI Taxonomy" id="171969"/>
    <lineage>
        <taxon>Eukaryota</taxon>
        <taxon>Viridiplantae</taxon>
        <taxon>Streptophyta</taxon>
        <taxon>Embryophyta</taxon>
        <taxon>Tracheophyta</taxon>
        <taxon>Spermatophyta</taxon>
        <taxon>Magnoliopsida</taxon>
        <taxon>eudicotyledons</taxon>
        <taxon>Gunneridae</taxon>
        <taxon>Pentapetalae</taxon>
        <taxon>Caryophyllales</taxon>
        <taxon>Cactineae</taxon>
        <taxon>Cactaceae</taxon>
        <taxon>Cactoideae</taxon>
        <taxon>Echinocereeae</taxon>
        <taxon>Carnegiea</taxon>
    </lineage>
</organism>
<sequence length="153" mass="16813">MVPWMLIGEGQVLGVWLEVRKVGLYGQQLCVLTPWPEARLVEMQAVLSAIKTGKFKGLVGFVIESDDQGLVQCLKNNSNTRVKVIATKLIILIENNPRCQGGVRDLVEDHVVSLFKKEKSSCDSIWGTEDEQACKGGTLGNETEEKEGKGRVG</sequence>
<gene>
    <name evidence="2" type="ORF">Cgig2_029739</name>
</gene>
<name>A0A9Q1K0G8_9CARY</name>
<proteinExistence type="predicted"/>
<evidence type="ECO:0000256" key="1">
    <source>
        <dbReference type="SAM" id="MobiDB-lite"/>
    </source>
</evidence>
<feature type="region of interest" description="Disordered" evidence="1">
    <location>
        <begin position="131"/>
        <end position="153"/>
    </location>
</feature>
<dbReference type="OrthoDB" id="26242at2759"/>
<accession>A0A9Q1K0G8</accession>
<dbReference type="AlphaFoldDB" id="A0A9Q1K0G8"/>
<evidence type="ECO:0000313" key="3">
    <source>
        <dbReference type="Proteomes" id="UP001153076"/>
    </source>
</evidence>
<reference evidence="2" key="1">
    <citation type="submission" date="2022-04" db="EMBL/GenBank/DDBJ databases">
        <title>Carnegiea gigantea Genome sequencing and assembly v2.</title>
        <authorList>
            <person name="Copetti D."/>
            <person name="Sanderson M.J."/>
            <person name="Burquez A."/>
            <person name="Wojciechowski M.F."/>
        </authorList>
    </citation>
    <scope>NUCLEOTIDE SEQUENCE</scope>
    <source>
        <strain evidence="2">SGP5-SGP5p</strain>
        <tissue evidence="2">Aerial part</tissue>
    </source>
</reference>
<keyword evidence="3" id="KW-1185">Reference proteome</keyword>
<evidence type="ECO:0000313" key="2">
    <source>
        <dbReference type="EMBL" id="KAJ8434215.1"/>
    </source>
</evidence>
<dbReference type="EMBL" id="JAKOGI010000492">
    <property type="protein sequence ID" value="KAJ8434215.1"/>
    <property type="molecule type" value="Genomic_DNA"/>
</dbReference>
<dbReference type="Proteomes" id="UP001153076">
    <property type="component" value="Unassembled WGS sequence"/>
</dbReference>